<sequence>MGSQRLLGKIAIVTGSSSGLGRAIALAYSGEGAHLVCADLRPDARADVEAELSVTTHELIKKNGGRAIYVQTDVSSSEAVENLVKKAVEEYGRIDILVNNAGISLEAGNPPLKIHETSENVWDVTMAVNAKSVFLTSKFTIGQMLKQDPHPSGDRGWIINISSVLGLIGGTTVSSYCASKGAVANLTRQVALDYADVGIHCNAICPGYVQTAIFVNTVKFVDDKKLQALHPLHGVGSPQDLVGAAIFLASNEARWITGVCLPVDGGYTAQ</sequence>
<protein>
    <submittedName>
        <fullName evidence="1">Uncharacterized protein</fullName>
    </submittedName>
</protein>
<dbReference type="EMBL" id="JAPESX010001191">
    <property type="protein sequence ID" value="KAJ8116495.1"/>
    <property type="molecule type" value="Genomic_DNA"/>
</dbReference>
<evidence type="ECO:0000313" key="1">
    <source>
        <dbReference type="EMBL" id="KAJ8116495.1"/>
    </source>
</evidence>
<accession>A0ACC2IMS3</accession>
<proteinExistence type="predicted"/>
<evidence type="ECO:0000313" key="2">
    <source>
        <dbReference type="Proteomes" id="UP001153334"/>
    </source>
</evidence>
<comment type="caution">
    <text evidence="1">The sequence shown here is derived from an EMBL/GenBank/DDBJ whole genome shotgun (WGS) entry which is preliminary data.</text>
</comment>
<reference evidence="1" key="1">
    <citation type="submission" date="2022-11" db="EMBL/GenBank/DDBJ databases">
        <title>Genome Sequence of Nemania bipapillata.</title>
        <authorList>
            <person name="Buettner E."/>
        </authorList>
    </citation>
    <scope>NUCLEOTIDE SEQUENCE</scope>
    <source>
        <strain evidence="1">CP14</strain>
    </source>
</reference>
<gene>
    <name evidence="1" type="ORF">ONZ43_g4430</name>
</gene>
<dbReference type="Proteomes" id="UP001153334">
    <property type="component" value="Unassembled WGS sequence"/>
</dbReference>
<keyword evidence="2" id="KW-1185">Reference proteome</keyword>
<name>A0ACC2IMS3_9PEZI</name>
<organism evidence="1 2">
    <name type="scientific">Nemania bipapillata</name>
    <dbReference type="NCBI Taxonomy" id="110536"/>
    <lineage>
        <taxon>Eukaryota</taxon>
        <taxon>Fungi</taxon>
        <taxon>Dikarya</taxon>
        <taxon>Ascomycota</taxon>
        <taxon>Pezizomycotina</taxon>
        <taxon>Sordariomycetes</taxon>
        <taxon>Xylariomycetidae</taxon>
        <taxon>Xylariales</taxon>
        <taxon>Xylariaceae</taxon>
        <taxon>Nemania</taxon>
    </lineage>
</organism>